<evidence type="ECO:0000313" key="2">
    <source>
        <dbReference type="EMBL" id="KZO92994.1"/>
    </source>
</evidence>
<keyword evidence="3" id="KW-1185">Reference proteome</keyword>
<organism evidence="2 3">
    <name type="scientific">Calocera viscosa (strain TUFC12733)</name>
    <dbReference type="NCBI Taxonomy" id="1330018"/>
    <lineage>
        <taxon>Eukaryota</taxon>
        <taxon>Fungi</taxon>
        <taxon>Dikarya</taxon>
        <taxon>Basidiomycota</taxon>
        <taxon>Agaricomycotina</taxon>
        <taxon>Dacrymycetes</taxon>
        <taxon>Dacrymycetales</taxon>
        <taxon>Dacrymycetaceae</taxon>
        <taxon>Calocera</taxon>
    </lineage>
</organism>
<reference evidence="2 3" key="1">
    <citation type="journal article" date="2016" name="Mol. Biol. Evol.">
        <title>Comparative Genomics of Early-Diverging Mushroom-Forming Fungi Provides Insights into the Origins of Lignocellulose Decay Capabilities.</title>
        <authorList>
            <person name="Nagy L.G."/>
            <person name="Riley R."/>
            <person name="Tritt A."/>
            <person name="Adam C."/>
            <person name="Daum C."/>
            <person name="Floudas D."/>
            <person name="Sun H."/>
            <person name="Yadav J.S."/>
            <person name="Pangilinan J."/>
            <person name="Larsson K.H."/>
            <person name="Matsuura K."/>
            <person name="Barry K."/>
            <person name="Labutti K."/>
            <person name="Kuo R."/>
            <person name="Ohm R.A."/>
            <person name="Bhattacharya S.S."/>
            <person name="Shirouzu T."/>
            <person name="Yoshinaga Y."/>
            <person name="Martin F.M."/>
            <person name="Grigoriev I.V."/>
            <person name="Hibbett D.S."/>
        </authorList>
    </citation>
    <scope>NUCLEOTIDE SEQUENCE [LARGE SCALE GENOMIC DNA]</scope>
    <source>
        <strain evidence="2 3">TUFC12733</strain>
    </source>
</reference>
<dbReference type="EMBL" id="KV417305">
    <property type="protein sequence ID" value="KZO92994.1"/>
    <property type="molecule type" value="Genomic_DNA"/>
</dbReference>
<accession>A0A167IV68</accession>
<evidence type="ECO:0000256" key="1">
    <source>
        <dbReference type="SAM" id="MobiDB-lite"/>
    </source>
</evidence>
<feature type="region of interest" description="Disordered" evidence="1">
    <location>
        <begin position="1"/>
        <end position="22"/>
    </location>
</feature>
<evidence type="ECO:0008006" key="4">
    <source>
        <dbReference type="Google" id="ProtNLM"/>
    </source>
</evidence>
<dbReference type="Proteomes" id="UP000076738">
    <property type="component" value="Unassembled WGS sequence"/>
</dbReference>
<name>A0A167IV68_CALVF</name>
<proteinExistence type="predicted"/>
<gene>
    <name evidence="2" type="ORF">CALVIDRAFT_285691</name>
</gene>
<feature type="compositionally biased region" description="Polar residues" evidence="1">
    <location>
        <begin position="1"/>
        <end position="20"/>
    </location>
</feature>
<evidence type="ECO:0000313" key="3">
    <source>
        <dbReference type="Proteomes" id="UP000076738"/>
    </source>
</evidence>
<sequence>MSSGPPAANASNLGTSTATVTPDGLPEHIEGRVLFQGVRVHGLPPVYIGLPPVRIVVPKYYCVLRVGDADEPLWKSKDVAQDGFVVKWGDDIQFSVPVTVQLTFEVYLAHPVGQDQQVLRFVQTIQSLLRTCTDAFCKCSDHWFWMRS</sequence>
<protein>
    <recommendedName>
        <fullName evidence="4">C2 domain-containing protein</fullName>
    </recommendedName>
</protein>
<dbReference type="AlphaFoldDB" id="A0A167IV68"/>